<dbReference type="RefSeq" id="WP_168068279.1">
    <property type="nucleotide sequence ID" value="NZ_JAATJC010000001.1"/>
</dbReference>
<organism evidence="5 6">
    <name type="scientific">Sphingomonas kaistensis</name>
    <dbReference type="NCBI Taxonomy" id="298708"/>
    <lineage>
        <taxon>Bacteria</taxon>
        <taxon>Pseudomonadati</taxon>
        <taxon>Pseudomonadota</taxon>
        <taxon>Alphaproteobacteria</taxon>
        <taxon>Sphingomonadales</taxon>
        <taxon>Sphingomonadaceae</taxon>
        <taxon>Sphingomonas</taxon>
    </lineage>
</organism>
<reference evidence="5 6" key="1">
    <citation type="submission" date="2020-03" db="EMBL/GenBank/DDBJ databases">
        <title>Genomic Encyclopedia of Type Strains, Phase IV (KMG-IV): sequencing the most valuable type-strain genomes for metagenomic binning, comparative biology and taxonomic classification.</title>
        <authorList>
            <person name="Goeker M."/>
        </authorList>
    </citation>
    <scope>NUCLEOTIDE SEQUENCE [LARGE SCALE GENOMIC DNA]</scope>
    <source>
        <strain evidence="5 6">DSM 16846</strain>
    </source>
</reference>
<protein>
    <submittedName>
        <fullName evidence="5">Putative membrane protein</fullName>
    </submittedName>
</protein>
<dbReference type="InterPro" id="IPR019251">
    <property type="entry name" value="DUF2231_TM"/>
</dbReference>
<keyword evidence="3" id="KW-0732">Signal</keyword>
<name>A0A7X5Y5J6_9SPHN</name>
<evidence type="ECO:0000256" key="1">
    <source>
        <dbReference type="SAM" id="MobiDB-lite"/>
    </source>
</evidence>
<feature type="region of interest" description="Disordered" evidence="1">
    <location>
        <begin position="35"/>
        <end position="79"/>
    </location>
</feature>
<accession>A0A7X5Y5J6</accession>
<feature type="transmembrane region" description="Helical" evidence="2">
    <location>
        <begin position="166"/>
        <end position="186"/>
    </location>
</feature>
<feature type="transmembrane region" description="Helical" evidence="2">
    <location>
        <begin position="104"/>
        <end position="123"/>
    </location>
</feature>
<keyword evidence="2" id="KW-0812">Transmembrane</keyword>
<sequence length="227" mass="24337">MNNKQLRRLGVLLRSWVAAILVLVAFAASPPALAHKGEKHGNATQAQQMQPGHPGVLSGAGSVPKGAAQEPSHGMMEGMDMETDRSNMPFFQRLYEWMGRFHPLVVHFPIAFFPAALFTAIVGRRRPAFSAPVQFLVIAGGIFAPIAAAAGWLAGMGSEPDPILSYHRWLGVLVGVGGAALAVWAWRRPWEDRGAGMILALTVMTIAIAVQGFLGAGITHGIEHLMF</sequence>
<keyword evidence="2" id="KW-0472">Membrane</keyword>
<feature type="chain" id="PRO_5030881952" evidence="3">
    <location>
        <begin position="35"/>
        <end position="227"/>
    </location>
</feature>
<feature type="transmembrane region" description="Helical" evidence="2">
    <location>
        <begin position="198"/>
        <end position="222"/>
    </location>
</feature>
<evidence type="ECO:0000259" key="4">
    <source>
        <dbReference type="Pfam" id="PF09990"/>
    </source>
</evidence>
<evidence type="ECO:0000256" key="2">
    <source>
        <dbReference type="SAM" id="Phobius"/>
    </source>
</evidence>
<feature type="signal peptide" evidence="3">
    <location>
        <begin position="1"/>
        <end position="34"/>
    </location>
</feature>
<evidence type="ECO:0000313" key="5">
    <source>
        <dbReference type="EMBL" id="NJC05608.1"/>
    </source>
</evidence>
<gene>
    <name evidence="5" type="ORF">GGQ97_001401</name>
</gene>
<feature type="domain" description="DUF2231" evidence="4">
    <location>
        <begin position="101"/>
        <end position="217"/>
    </location>
</feature>
<proteinExistence type="predicted"/>
<evidence type="ECO:0000313" key="6">
    <source>
        <dbReference type="Proteomes" id="UP000558192"/>
    </source>
</evidence>
<keyword evidence="2" id="KW-1133">Transmembrane helix</keyword>
<keyword evidence="6" id="KW-1185">Reference proteome</keyword>
<dbReference type="Proteomes" id="UP000558192">
    <property type="component" value="Unassembled WGS sequence"/>
</dbReference>
<dbReference type="EMBL" id="JAATJC010000001">
    <property type="protein sequence ID" value="NJC05608.1"/>
    <property type="molecule type" value="Genomic_DNA"/>
</dbReference>
<dbReference type="AlphaFoldDB" id="A0A7X5Y5J6"/>
<evidence type="ECO:0000256" key="3">
    <source>
        <dbReference type="SAM" id="SignalP"/>
    </source>
</evidence>
<feature type="transmembrane region" description="Helical" evidence="2">
    <location>
        <begin position="135"/>
        <end position="154"/>
    </location>
</feature>
<dbReference type="Pfam" id="PF09990">
    <property type="entry name" value="DUF2231"/>
    <property type="match status" value="1"/>
</dbReference>
<comment type="caution">
    <text evidence="5">The sequence shown here is derived from an EMBL/GenBank/DDBJ whole genome shotgun (WGS) entry which is preliminary data.</text>
</comment>